<keyword evidence="2" id="KW-1133">Transmembrane helix</keyword>
<keyword evidence="2" id="KW-0812">Transmembrane</keyword>
<accession>A0ABD5P7W6</accession>
<organism evidence="3 4">
    <name type="scientific">Halobium salinum</name>
    <dbReference type="NCBI Taxonomy" id="1364940"/>
    <lineage>
        <taxon>Archaea</taxon>
        <taxon>Methanobacteriati</taxon>
        <taxon>Methanobacteriota</taxon>
        <taxon>Stenosarchaea group</taxon>
        <taxon>Halobacteria</taxon>
        <taxon>Halobacteriales</taxon>
        <taxon>Haloferacaceae</taxon>
        <taxon>Halobium</taxon>
    </lineage>
</organism>
<gene>
    <name evidence="3" type="ORF">ACFO0N_03260</name>
</gene>
<name>A0ABD5P7W6_9EURY</name>
<sequence>MHDTLAEEFREQGRGVTGALLVLGVSAVYTQEVWEFAATLPTRYLLGYAVGGLALVYVVSRHIGFREEHEDHPRPFGLGQLTDFVEIVVQSLVASYLVLLVFGTLRLSDPPVTMARMGLFYVVPFAFGAALANTVLSEEGGGDGSDRRGTHDGNGDDETESGSAEDGREDAGVSGSETDFGVGDGVALEGESVVRQLGVYAFGAFFFAYPIAPTEEVEVIATSMGWSRLLLVLAMSLLTTYLVLYLLEFRGQGKREKGHSRRWRVGATCVVYVVCLVVSALLLAGFGAFTELPVSVRVSQTVVLSFAATLGASGAEVVLG</sequence>
<dbReference type="InterPro" id="IPR024464">
    <property type="entry name" value="DUF2391"/>
</dbReference>
<feature type="compositionally biased region" description="Basic and acidic residues" evidence="1">
    <location>
        <begin position="144"/>
        <end position="154"/>
    </location>
</feature>
<feature type="region of interest" description="Disordered" evidence="1">
    <location>
        <begin position="138"/>
        <end position="178"/>
    </location>
</feature>
<evidence type="ECO:0000313" key="4">
    <source>
        <dbReference type="Proteomes" id="UP001595921"/>
    </source>
</evidence>
<keyword evidence="2" id="KW-0472">Membrane</keyword>
<dbReference type="AlphaFoldDB" id="A0ABD5P7W6"/>
<feature type="transmembrane region" description="Helical" evidence="2">
    <location>
        <begin position="84"/>
        <end position="105"/>
    </location>
</feature>
<protein>
    <submittedName>
        <fullName evidence="3">DUF2391 family protein</fullName>
    </submittedName>
</protein>
<dbReference type="EMBL" id="JBHSDS010000003">
    <property type="protein sequence ID" value="MFC4356964.1"/>
    <property type="molecule type" value="Genomic_DNA"/>
</dbReference>
<dbReference type="Proteomes" id="UP001595921">
    <property type="component" value="Unassembled WGS sequence"/>
</dbReference>
<feature type="transmembrane region" description="Helical" evidence="2">
    <location>
        <begin position="117"/>
        <end position="136"/>
    </location>
</feature>
<comment type="caution">
    <text evidence="3">The sequence shown here is derived from an EMBL/GenBank/DDBJ whole genome shotgun (WGS) entry which is preliminary data.</text>
</comment>
<feature type="transmembrane region" description="Helical" evidence="2">
    <location>
        <begin position="45"/>
        <end position="64"/>
    </location>
</feature>
<feature type="transmembrane region" description="Helical" evidence="2">
    <location>
        <begin position="267"/>
        <end position="289"/>
    </location>
</feature>
<proteinExistence type="predicted"/>
<reference evidence="3 4" key="1">
    <citation type="journal article" date="2019" name="Int. J. Syst. Evol. Microbiol.">
        <title>The Global Catalogue of Microorganisms (GCM) 10K type strain sequencing project: providing services to taxonomists for standard genome sequencing and annotation.</title>
        <authorList>
            <consortium name="The Broad Institute Genomics Platform"/>
            <consortium name="The Broad Institute Genome Sequencing Center for Infectious Disease"/>
            <person name="Wu L."/>
            <person name="Ma J."/>
        </authorList>
    </citation>
    <scope>NUCLEOTIDE SEQUENCE [LARGE SCALE GENOMIC DNA]</scope>
    <source>
        <strain evidence="3 4">CGMCC 1.12553</strain>
    </source>
</reference>
<dbReference type="RefSeq" id="WP_267621871.1">
    <property type="nucleotide sequence ID" value="NZ_JAODIW010000006.1"/>
</dbReference>
<feature type="transmembrane region" description="Helical" evidence="2">
    <location>
        <begin position="229"/>
        <end position="247"/>
    </location>
</feature>
<keyword evidence="4" id="KW-1185">Reference proteome</keyword>
<evidence type="ECO:0000256" key="2">
    <source>
        <dbReference type="SAM" id="Phobius"/>
    </source>
</evidence>
<evidence type="ECO:0000256" key="1">
    <source>
        <dbReference type="SAM" id="MobiDB-lite"/>
    </source>
</evidence>
<evidence type="ECO:0000313" key="3">
    <source>
        <dbReference type="EMBL" id="MFC4356964.1"/>
    </source>
</evidence>
<dbReference type="Pfam" id="PF09622">
    <property type="entry name" value="DUF2391"/>
    <property type="match status" value="1"/>
</dbReference>